<dbReference type="InterPro" id="IPR001296">
    <property type="entry name" value="Glyco_trans_1"/>
</dbReference>
<keyword evidence="3" id="KW-0808">Transferase</keyword>
<feature type="domain" description="Glycosyl transferase family 1" evidence="1">
    <location>
        <begin position="196"/>
        <end position="357"/>
    </location>
</feature>
<dbReference type="RefSeq" id="WP_128746511.1">
    <property type="nucleotide sequence ID" value="NZ_CP035281.1"/>
</dbReference>
<accession>A0A410PXW8</accession>
<dbReference type="GO" id="GO:0016758">
    <property type="term" value="F:hexosyltransferase activity"/>
    <property type="evidence" value="ECO:0007669"/>
    <property type="project" value="TreeGrafter"/>
</dbReference>
<dbReference type="InterPro" id="IPR028098">
    <property type="entry name" value="Glyco_trans_4-like_N"/>
</dbReference>
<organism evidence="3 4">
    <name type="scientific">Aminipila luticellarii</name>
    <dbReference type="NCBI Taxonomy" id="2507160"/>
    <lineage>
        <taxon>Bacteria</taxon>
        <taxon>Bacillati</taxon>
        <taxon>Bacillota</taxon>
        <taxon>Clostridia</taxon>
        <taxon>Peptostreptococcales</taxon>
        <taxon>Anaerovoracaceae</taxon>
        <taxon>Aminipila</taxon>
    </lineage>
</organism>
<dbReference type="Proteomes" id="UP000287601">
    <property type="component" value="Chromosome"/>
</dbReference>
<reference evidence="3 4" key="1">
    <citation type="submission" date="2019-01" db="EMBL/GenBank/DDBJ databases">
        <title>Draft genomes of a novel of Aminipila strains.</title>
        <authorList>
            <person name="Ma S."/>
        </authorList>
    </citation>
    <scope>NUCLEOTIDE SEQUENCE [LARGE SCALE GENOMIC DNA]</scope>
    <source>
        <strain evidence="4">JN-39</strain>
    </source>
</reference>
<dbReference type="Pfam" id="PF00534">
    <property type="entry name" value="Glycos_transf_1"/>
    <property type="match status" value="1"/>
</dbReference>
<evidence type="ECO:0000313" key="3">
    <source>
        <dbReference type="EMBL" id="QAT43803.1"/>
    </source>
</evidence>
<name>A0A410PXW8_9FIRM</name>
<evidence type="ECO:0000259" key="1">
    <source>
        <dbReference type="Pfam" id="PF00534"/>
    </source>
</evidence>
<proteinExistence type="predicted"/>
<protein>
    <submittedName>
        <fullName evidence="3">Glycosyltransferase family 4 protein</fullName>
    </submittedName>
</protein>
<dbReference type="OrthoDB" id="9802525at2"/>
<gene>
    <name evidence="3" type="ORF">EQM06_11545</name>
</gene>
<dbReference type="SUPFAM" id="SSF53756">
    <property type="entry name" value="UDP-Glycosyltransferase/glycogen phosphorylase"/>
    <property type="match status" value="1"/>
</dbReference>
<keyword evidence="4" id="KW-1185">Reference proteome</keyword>
<dbReference type="InterPro" id="IPR050194">
    <property type="entry name" value="Glycosyltransferase_grp1"/>
</dbReference>
<dbReference type="PANTHER" id="PTHR45947:SF3">
    <property type="entry name" value="SULFOQUINOVOSYL TRANSFERASE SQD2"/>
    <property type="match status" value="1"/>
</dbReference>
<dbReference type="KEGG" id="amij:EQM06_11545"/>
<feature type="domain" description="Glycosyltransferase subfamily 4-like N-terminal" evidence="2">
    <location>
        <begin position="14"/>
        <end position="181"/>
    </location>
</feature>
<dbReference type="Gene3D" id="3.40.50.2000">
    <property type="entry name" value="Glycogen Phosphorylase B"/>
    <property type="match status" value="2"/>
</dbReference>
<dbReference type="EMBL" id="CP035281">
    <property type="protein sequence ID" value="QAT43803.1"/>
    <property type="molecule type" value="Genomic_DNA"/>
</dbReference>
<evidence type="ECO:0000259" key="2">
    <source>
        <dbReference type="Pfam" id="PF13439"/>
    </source>
</evidence>
<dbReference type="AlphaFoldDB" id="A0A410PXW8"/>
<dbReference type="Pfam" id="PF13439">
    <property type="entry name" value="Glyco_transf_4"/>
    <property type="match status" value="1"/>
</dbReference>
<dbReference type="PANTHER" id="PTHR45947">
    <property type="entry name" value="SULFOQUINOVOSYL TRANSFERASE SQD2"/>
    <property type="match status" value="1"/>
</dbReference>
<sequence>MKILITTDWYKPVINGVVTSVINLKSELEKAGHEVRVLTLSPDGRQHFKDDTYYLKSFKVKIYPQARGTYNFHSKYLPEILEWHPDIVHSQCEWISFYFAKYIALKLNIPIVHTYHTIYEDYTHYILRSKRLSKSIVLFGSNHALNATDYVITPTNKARSLLLSYGIENPIITIPTGIDLNKYKSRISEDRRRELLSSYGITLDKTVIVSIGRLALEKNVDELLGNMRALAKSHPEIVLLIVGGGPYAEVLKELVLDMGLKGHVFFTGMVSPDLIPEYFQLGKLFVCASQSEAQGLTYIESLASGIPLLCKYDKCLENVLIEGRNGFFFDSPQSFIEKLLSLLADSEKYERLCKNAEASAGSYSKEVFGSRVEKVYEAAINTFTGHLPLPIRLIPVLKRHA</sequence>
<evidence type="ECO:0000313" key="4">
    <source>
        <dbReference type="Proteomes" id="UP000287601"/>
    </source>
</evidence>